<dbReference type="SUPFAM" id="SSF46689">
    <property type="entry name" value="Homeodomain-like"/>
    <property type="match status" value="1"/>
</dbReference>
<organism evidence="6 7">
    <name type="scientific">Actinoplanes digitatis</name>
    <dbReference type="NCBI Taxonomy" id="1868"/>
    <lineage>
        <taxon>Bacteria</taxon>
        <taxon>Bacillati</taxon>
        <taxon>Actinomycetota</taxon>
        <taxon>Actinomycetes</taxon>
        <taxon>Micromonosporales</taxon>
        <taxon>Micromonosporaceae</taxon>
        <taxon>Actinoplanes</taxon>
    </lineage>
</organism>
<accession>A0A7W7HWG9</accession>
<comment type="caution">
    <text evidence="6">The sequence shown here is derived from an EMBL/GenBank/DDBJ whole genome shotgun (WGS) entry which is preliminary data.</text>
</comment>
<keyword evidence="1" id="KW-0805">Transcription regulation</keyword>
<evidence type="ECO:0000259" key="4">
    <source>
        <dbReference type="Pfam" id="PF00440"/>
    </source>
</evidence>
<sequence>MRKSDTRARIVASAGVLLRRHGYHATGLAQIIAHSGAPRGSVYFLFPGGKEQLAVAAVNEWTAEFERRIRALHAAHDTARGWVEAMADEFIGELRASGYTEGLPITIITLDSVPASAALTVACRSAYDTWLTALTEGLVAHGALAEHAERLAKLMLASLEGAAVLCRAYQSTAPLEQIVPFVLEQLPTGAGEPRYTG</sequence>
<feature type="domain" description="HTH tetR-type" evidence="4">
    <location>
        <begin position="10"/>
        <end position="56"/>
    </location>
</feature>
<dbReference type="RefSeq" id="WP_184992846.1">
    <property type="nucleotide sequence ID" value="NZ_BOMK01000002.1"/>
</dbReference>
<feature type="domain" description="Transcriptional regulator LmrA/YxaF-like C-terminal" evidence="5">
    <location>
        <begin position="83"/>
        <end position="178"/>
    </location>
</feature>
<evidence type="ECO:0000256" key="3">
    <source>
        <dbReference type="ARBA" id="ARBA00023163"/>
    </source>
</evidence>
<dbReference type="InterPro" id="IPR054156">
    <property type="entry name" value="YxaF_TetR_C"/>
</dbReference>
<evidence type="ECO:0000256" key="1">
    <source>
        <dbReference type="ARBA" id="ARBA00023015"/>
    </source>
</evidence>
<dbReference type="EMBL" id="JACHNH010000001">
    <property type="protein sequence ID" value="MBB4762027.1"/>
    <property type="molecule type" value="Genomic_DNA"/>
</dbReference>
<keyword evidence="3" id="KW-0804">Transcription</keyword>
<dbReference type="SUPFAM" id="SSF48498">
    <property type="entry name" value="Tetracyclin repressor-like, C-terminal domain"/>
    <property type="match status" value="1"/>
</dbReference>
<dbReference type="InterPro" id="IPR001647">
    <property type="entry name" value="HTH_TetR"/>
</dbReference>
<protein>
    <submittedName>
        <fullName evidence="6">TetR/AcrR family transcriptional repressor of lmrAB and yxaGH operons</fullName>
    </submittedName>
</protein>
<dbReference type="InterPro" id="IPR036271">
    <property type="entry name" value="Tet_transcr_reg_TetR-rel_C_sf"/>
</dbReference>
<evidence type="ECO:0000259" key="5">
    <source>
        <dbReference type="Pfam" id="PF21993"/>
    </source>
</evidence>
<dbReference type="Pfam" id="PF21993">
    <property type="entry name" value="TetR_C_13_2"/>
    <property type="match status" value="1"/>
</dbReference>
<evidence type="ECO:0000313" key="7">
    <source>
        <dbReference type="Proteomes" id="UP000578112"/>
    </source>
</evidence>
<dbReference type="PANTHER" id="PTHR47506:SF3">
    <property type="entry name" value="HTH-TYPE TRANSCRIPTIONAL REGULATOR LMRA"/>
    <property type="match status" value="1"/>
</dbReference>
<gene>
    <name evidence="6" type="ORF">BJ971_002583</name>
</gene>
<dbReference type="GO" id="GO:0003677">
    <property type="term" value="F:DNA binding"/>
    <property type="evidence" value="ECO:0007669"/>
    <property type="project" value="UniProtKB-KW"/>
</dbReference>
<dbReference type="AlphaFoldDB" id="A0A7W7HWG9"/>
<dbReference type="PANTHER" id="PTHR47506">
    <property type="entry name" value="TRANSCRIPTIONAL REGULATORY PROTEIN"/>
    <property type="match status" value="1"/>
</dbReference>
<dbReference type="Gene3D" id="1.10.357.10">
    <property type="entry name" value="Tetracycline Repressor, domain 2"/>
    <property type="match status" value="1"/>
</dbReference>
<keyword evidence="2" id="KW-0238">DNA-binding</keyword>
<reference evidence="6 7" key="1">
    <citation type="submission" date="2020-08" db="EMBL/GenBank/DDBJ databases">
        <title>Sequencing the genomes of 1000 actinobacteria strains.</title>
        <authorList>
            <person name="Klenk H.-P."/>
        </authorList>
    </citation>
    <scope>NUCLEOTIDE SEQUENCE [LARGE SCALE GENOMIC DNA]</scope>
    <source>
        <strain evidence="6 7">DSM 43149</strain>
    </source>
</reference>
<name>A0A7W7HWG9_9ACTN</name>
<dbReference type="Pfam" id="PF00440">
    <property type="entry name" value="TetR_N"/>
    <property type="match status" value="1"/>
</dbReference>
<proteinExistence type="predicted"/>
<evidence type="ECO:0000256" key="2">
    <source>
        <dbReference type="ARBA" id="ARBA00023125"/>
    </source>
</evidence>
<keyword evidence="7" id="KW-1185">Reference proteome</keyword>
<dbReference type="InterPro" id="IPR009057">
    <property type="entry name" value="Homeodomain-like_sf"/>
</dbReference>
<evidence type="ECO:0000313" key="6">
    <source>
        <dbReference type="EMBL" id="MBB4762027.1"/>
    </source>
</evidence>
<dbReference type="Proteomes" id="UP000578112">
    <property type="component" value="Unassembled WGS sequence"/>
</dbReference>